<organism evidence="2 4">
    <name type="scientific">Mikania micrantha</name>
    <name type="common">bitter vine</name>
    <dbReference type="NCBI Taxonomy" id="192012"/>
    <lineage>
        <taxon>Eukaryota</taxon>
        <taxon>Viridiplantae</taxon>
        <taxon>Streptophyta</taxon>
        <taxon>Embryophyta</taxon>
        <taxon>Tracheophyta</taxon>
        <taxon>Spermatophyta</taxon>
        <taxon>Magnoliopsida</taxon>
        <taxon>eudicotyledons</taxon>
        <taxon>Gunneridae</taxon>
        <taxon>Pentapetalae</taxon>
        <taxon>asterids</taxon>
        <taxon>campanulids</taxon>
        <taxon>Asterales</taxon>
        <taxon>Asteraceae</taxon>
        <taxon>Asteroideae</taxon>
        <taxon>Heliantheae alliance</taxon>
        <taxon>Eupatorieae</taxon>
        <taxon>Mikania</taxon>
    </lineage>
</organism>
<feature type="region of interest" description="Disordered" evidence="1">
    <location>
        <begin position="142"/>
        <end position="193"/>
    </location>
</feature>
<evidence type="ECO:0000313" key="2">
    <source>
        <dbReference type="EMBL" id="KAD2230160.1"/>
    </source>
</evidence>
<evidence type="ECO:0000313" key="4">
    <source>
        <dbReference type="Proteomes" id="UP000326396"/>
    </source>
</evidence>
<dbReference type="OrthoDB" id="1939140at2759"/>
<feature type="compositionally biased region" description="Low complexity" evidence="1">
    <location>
        <begin position="163"/>
        <end position="188"/>
    </location>
</feature>
<gene>
    <name evidence="3" type="ORF">E3N88_11264</name>
    <name evidence="2" type="ORF">E3N88_41598</name>
</gene>
<dbReference type="EMBL" id="SZYD01000005">
    <property type="protein sequence ID" value="KAD6119993.1"/>
    <property type="molecule type" value="Genomic_DNA"/>
</dbReference>
<protein>
    <submittedName>
        <fullName evidence="2">Uncharacterized protein</fullName>
    </submittedName>
</protein>
<accession>A0A5N6LKC7</accession>
<evidence type="ECO:0000313" key="3">
    <source>
        <dbReference type="EMBL" id="KAD6119993.1"/>
    </source>
</evidence>
<comment type="caution">
    <text evidence="2">The sequence shown here is derived from an EMBL/GenBank/DDBJ whole genome shotgun (WGS) entry which is preliminary data.</text>
</comment>
<dbReference type="PANTHER" id="PTHR36760:SF1">
    <property type="entry name" value="ACIDIC LEUCINE-RICH NUCLEAR PHOSPHOPROTEIN 32 FAMILY B PROTEIN"/>
    <property type="match status" value="1"/>
</dbReference>
<sequence>MLDKLHSKMNDVDEDDEFRDFEEFEIYKIVFPDPQLMTVGDGEDEQTVTKSEKERSLEKLFQELDRFEDSTFAIEEDVGELQKLGLVTMISDEDQKSEENSLSVTLNSWRFDSSSSFGSCESIGDATMAIEMKENDTRSYIEEAAREKLEPSAISVSGDDQKSVQSSFSQKSNSWRSDSSSSFGSYGSMRKEKEWKRTLACKLFEERNNSSGGEEGMDSLWEAYEEDNASRKSKNRKQSMINEKKTMNKNKKSSEFKYIDELEDEDEDDDEDEFMNNGQLCCLKALKLSTGKMNLGMGKPNLVKISKALKGFGWIHHVGSKHGKKH</sequence>
<evidence type="ECO:0000256" key="1">
    <source>
        <dbReference type="SAM" id="MobiDB-lite"/>
    </source>
</evidence>
<dbReference type="Proteomes" id="UP000326396">
    <property type="component" value="Linkage Group LG13"/>
</dbReference>
<keyword evidence="4" id="KW-1185">Reference proteome</keyword>
<feature type="region of interest" description="Disordered" evidence="1">
    <location>
        <begin position="206"/>
        <end position="254"/>
    </location>
</feature>
<proteinExistence type="predicted"/>
<dbReference type="PANTHER" id="PTHR36760">
    <property type="entry name" value="ACIDIC LEUCINE-RICH NUCLEAR PHOSPHOPROTEIN 32 FAMILY B PROTEIN"/>
    <property type="match status" value="1"/>
</dbReference>
<name>A0A5N6LKC7_9ASTR</name>
<dbReference type="AlphaFoldDB" id="A0A5N6LKC7"/>
<dbReference type="EMBL" id="SZYD01000070">
    <property type="protein sequence ID" value="KAD2230160.1"/>
    <property type="molecule type" value="Genomic_DNA"/>
</dbReference>
<feature type="compositionally biased region" description="Basic and acidic residues" evidence="1">
    <location>
        <begin position="242"/>
        <end position="254"/>
    </location>
</feature>
<reference evidence="2 4" key="1">
    <citation type="submission" date="2019-05" db="EMBL/GenBank/DDBJ databases">
        <title>Mikania micrantha, genome provides insights into the molecular mechanism of rapid growth.</title>
        <authorList>
            <person name="Liu B."/>
        </authorList>
    </citation>
    <scope>NUCLEOTIDE SEQUENCE [LARGE SCALE GENOMIC DNA]</scope>
    <source>
        <strain evidence="2">NLD-2019</strain>
        <tissue evidence="2">Leaf</tissue>
    </source>
</reference>